<name>A0ABD2WRK4_9HYME</name>
<reference evidence="1 2" key="1">
    <citation type="journal article" date="2024" name="bioRxiv">
        <title>A reference genome for Trichogramma kaykai: A tiny desert-dwelling parasitoid wasp with competing sex-ratio distorters.</title>
        <authorList>
            <person name="Culotta J."/>
            <person name="Lindsey A.R."/>
        </authorList>
    </citation>
    <scope>NUCLEOTIDE SEQUENCE [LARGE SCALE GENOMIC DNA]</scope>
    <source>
        <strain evidence="1 2">KSX58</strain>
    </source>
</reference>
<dbReference type="EMBL" id="JBJJXI010000082">
    <property type="protein sequence ID" value="KAL3395385.1"/>
    <property type="molecule type" value="Genomic_DNA"/>
</dbReference>
<evidence type="ECO:0000313" key="1">
    <source>
        <dbReference type="EMBL" id="KAL3395385.1"/>
    </source>
</evidence>
<dbReference type="AlphaFoldDB" id="A0ABD2WRK4"/>
<accession>A0ABD2WRK4</accession>
<proteinExistence type="predicted"/>
<protein>
    <submittedName>
        <fullName evidence="1">Uncharacterized protein</fullName>
    </submittedName>
</protein>
<organism evidence="1 2">
    <name type="scientific">Trichogramma kaykai</name>
    <dbReference type="NCBI Taxonomy" id="54128"/>
    <lineage>
        <taxon>Eukaryota</taxon>
        <taxon>Metazoa</taxon>
        <taxon>Ecdysozoa</taxon>
        <taxon>Arthropoda</taxon>
        <taxon>Hexapoda</taxon>
        <taxon>Insecta</taxon>
        <taxon>Pterygota</taxon>
        <taxon>Neoptera</taxon>
        <taxon>Endopterygota</taxon>
        <taxon>Hymenoptera</taxon>
        <taxon>Apocrita</taxon>
        <taxon>Proctotrupomorpha</taxon>
        <taxon>Chalcidoidea</taxon>
        <taxon>Trichogrammatidae</taxon>
        <taxon>Trichogramma</taxon>
    </lineage>
</organism>
<dbReference type="Proteomes" id="UP001627154">
    <property type="component" value="Unassembled WGS sequence"/>
</dbReference>
<gene>
    <name evidence="1" type="ORF">TKK_010495</name>
</gene>
<keyword evidence="2" id="KW-1185">Reference proteome</keyword>
<sequence>MSKNQINARKIKETSPFLAWIQDLSGSTPGEKYKNFNRLILFMIQNMSEESEDNFLRDTEDVSPVVRAIISTTIGNRIRSRRLIVEGLKSEHRWVVKRALDADWFFHGSNFDLTPDYLLKQVLPETSLYARNRIIAKLSRCLRRGYASKAEDFFGALSKAFGARNTFPLLYACSEDFASKFIEESAMMLNAQQLHHLYVSHPEVAIKYIQNRAMIFRQQKAVAEGSMKKSKMFQYDHFYLKIIRKYPKVFVDLFLNTPNKRILLSSRKASILLKHQRERLIKEPYYLLQIFKVKDVQKHLKRSEFEEMISNYLNCNLNMINFEKLLEVLKGYPHDESEFLTDLFHRRFNITLLENSPESAIEHILRFYRPDQLQVKVKALLSKRPELDINDGLYKFLPPEDVLEKLEHRLARFPHNIENPKFFTALVESCEIYNRYAPLIKALDLYKLSVKNYTDYLERFYESLDGMLHDYFQDNDVVKALVRFDAKAYDYFKTQNNLSYFKKCNRQLIWKLWRYMIRTGQDESEDFDSRYVCEWFAKTLIGLEWGHTFSDSLEFQRRMIDHVLDEMPYVVEQYEKEDENNAEDKIPCCGGKQSYLISVLTSLMEVIDGYNGKARDDAIVLEDYPELYKIYAKYLKMNSKGMSYEYFCQTFQKAYPRQFYKICRSDDTSSEEKRAVKIAKMLYFNYNDMNFDEYWKDYLEFCKKWLKRYKGHMDRMSAIQLGKAQQLLKRVKWFQDVPWKFVESCMENLKDEGNVRVLAYLLEGPAFEKLVKGQDCLDNTELSVIKVEPPVSLRIIKEFKELREDTVALLSSLVRRIPLDRIMSFVPQVAEAPSELKIVYFKALLALEPLEVSRRLVQEFWQSEQDGPYRAFAIKKVIDHFKNWPSSESLQMLKQCIEAIDDSEVQNYIPVNNLICECHPAYLSGFIDYYLEKISRVRTAHRPVLVCTVAVYLDAVRAQLLYDNVLQKLALTYFEANDSHMMIVVGRFIVDAYLLGSLDDRTFNERMRFFKDKILAEVYKLGATRFEHFVTQSLNEFQQNVGVKHDRKLKILEAFDQYFETERLNRQEKVDLFFNIKVYQEYLASETPEQYADRLIKLIPKLLSKVPDLSSTVSYTVLLSAIVPINNFSDSTVKNRPSGVFRVAKFLAQNKTYQLAPNLAVDLLYNYESMREYDLPTYQETLEILRACEIPSVVAAVQRIVNLMETKKIQ</sequence>
<comment type="caution">
    <text evidence="1">The sequence shown here is derived from an EMBL/GenBank/DDBJ whole genome shotgun (WGS) entry which is preliminary data.</text>
</comment>
<evidence type="ECO:0000313" key="2">
    <source>
        <dbReference type="Proteomes" id="UP001627154"/>
    </source>
</evidence>